<dbReference type="InterPro" id="IPR036188">
    <property type="entry name" value="FAD/NAD-bd_sf"/>
</dbReference>
<dbReference type="EMBL" id="BEXA01000003">
    <property type="protein sequence ID" value="GAY73415.1"/>
    <property type="molecule type" value="Genomic_DNA"/>
</dbReference>
<dbReference type="Proteomes" id="UP000286974">
    <property type="component" value="Unassembled WGS sequence"/>
</dbReference>
<dbReference type="PANTHER" id="PTHR43429">
    <property type="entry name" value="PYRIDINE NUCLEOTIDE-DISULFIDE OXIDOREDUCTASE DOMAIN-CONTAINING"/>
    <property type="match status" value="1"/>
</dbReference>
<sequence length="135" mass="14951">MKYIVIGGIAGGPSFATRLSRIDEHAEIILLEQNSEISVASCAIPYYLSSIIKERDALVERTPEILKQKNNIEVRLNSQVTNIDSSDKELTVLNQATGEQYFESYDRLILATGARPTLPTIPESIPPIMLLCFVA</sequence>
<evidence type="ECO:0000256" key="5">
    <source>
        <dbReference type="ARBA" id="ARBA00023284"/>
    </source>
</evidence>
<dbReference type="EC" id="1.8.1.14" evidence="7"/>
<protein>
    <submittedName>
        <fullName evidence="7">CoA-disulfide reductase</fullName>
        <ecNumber evidence="7">1.8.1.14</ecNumber>
    </submittedName>
</protein>
<organism evidence="7 8">
    <name type="scientific">Lentilactobacillus kosonis</name>
    <dbReference type="NCBI Taxonomy" id="2810561"/>
    <lineage>
        <taxon>Bacteria</taxon>
        <taxon>Bacillati</taxon>
        <taxon>Bacillota</taxon>
        <taxon>Bacilli</taxon>
        <taxon>Lactobacillales</taxon>
        <taxon>Lactobacillaceae</taxon>
        <taxon>Lentilactobacillus</taxon>
    </lineage>
</organism>
<comment type="cofactor">
    <cofactor evidence="1">
        <name>FAD</name>
        <dbReference type="ChEBI" id="CHEBI:57692"/>
    </cofactor>
</comment>
<evidence type="ECO:0000313" key="7">
    <source>
        <dbReference type="EMBL" id="GAY73415.1"/>
    </source>
</evidence>
<dbReference type="InterPro" id="IPR050260">
    <property type="entry name" value="FAD-bd_OxRdtase"/>
</dbReference>
<name>A0A401FM04_9LACO</name>
<dbReference type="InterPro" id="IPR023753">
    <property type="entry name" value="FAD/NAD-binding_dom"/>
</dbReference>
<evidence type="ECO:0000256" key="4">
    <source>
        <dbReference type="ARBA" id="ARBA00023002"/>
    </source>
</evidence>
<dbReference type="Gene3D" id="3.50.50.60">
    <property type="entry name" value="FAD/NAD(P)-binding domain"/>
    <property type="match status" value="1"/>
</dbReference>
<keyword evidence="3" id="KW-0274">FAD</keyword>
<keyword evidence="4 7" id="KW-0560">Oxidoreductase</keyword>
<keyword evidence="8" id="KW-1185">Reference proteome</keyword>
<dbReference type="Pfam" id="PF07992">
    <property type="entry name" value="Pyr_redox_2"/>
    <property type="match status" value="1"/>
</dbReference>
<dbReference type="SUPFAM" id="SSF51905">
    <property type="entry name" value="FAD/NAD(P)-binding domain"/>
    <property type="match status" value="1"/>
</dbReference>
<reference evidence="7 8" key="1">
    <citation type="submission" date="2017-11" db="EMBL/GenBank/DDBJ databases">
        <title>Draft Genome Sequence of Lactobacillus curieae NBRC 111893 isolated from Koso, a Japanese sugar-Vegetable Fermented Beverage.</title>
        <authorList>
            <person name="Chiou T.Y."/>
            <person name="Oshima K."/>
            <person name="Suda W."/>
            <person name="Hattori M."/>
            <person name="Takahashi T."/>
        </authorList>
    </citation>
    <scope>NUCLEOTIDE SEQUENCE [LARGE SCALE GENOMIC DNA]</scope>
    <source>
        <strain evidence="7 8">NBRC111893</strain>
    </source>
</reference>
<keyword evidence="2" id="KW-0285">Flavoprotein</keyword>
<evidence type="ECO:0000256" key="3">
    <source>
        <dbReference type="ARBA" id="ARBA00022827"/>
    </source>
</evidence>
<gene>
    <name evidence="7" type="ORF">NBRC111893_1561</name>
</gene>
<evidence type="ECO:0000259" key="6">
    <source>
        <dbReference type="Pfam" id="PF07992"/>
    </source>
</evidence>
<dbReference type="AlphaFoldDB" id="A0A401FM04"/>
<keyword evidence="5" id="KW-0676">Redox-active center</keyword>
<dbReference type="GO" id="GO:0050451">
    <property type="term" value="F:CoA-disulfide reductase (NADPH) activity"/>
    <property type="evidence" value="ECO:0007669"/>
    <property type="project" value="UniProtKB-EC"/>
</dbReference>
<comment type="caution">
    <text evidence="7">The sequence shown here is derived from an EMBL/GenBank/DDBJ whole genome shotgun (WGS) entry which is preliminary data.</text>
</comment>
<evidence type="ECO:0000313" key="8">
    <source>
        <dbReference type="Proteomes" id="UP000286974"/>
    </source>
</evidence>
<proteinExistence type="predicted"/>
<accession>A0A401FM04</accession>
<dbReference type="PANTHER" id="PTHR43429:SF1">
    <property type="entry name" value="NAD(P)H SULFUR OXIDOREDUCTASE (COA-DEPENDENT)"/>
    <property type="match status" value="1"/>
</dbReference>
<feature type="domain" description="FAD/NAD(P)-binding" evidence="6">
    <location>
        <begin position="1"/>
        <end position="123"/>
    </location>
</feature>
<evidence type="ECO:0000256" key="2">
    <source>
        <dbReference type="ARBA" id="ARBA00022630"/>
    </source>
</evidence>
<evidence type="ECO:0000256" key="1">
    <source>
        <dbReference type="ARBA" id="ARBA00001974"/>
    </source>
</evidence>